<reference evidence="1" key="1">
    <citation type="journal article" date="2015" name="Nature">
        <title>Complex archaea that bridge the gap between prokaryotes and eukaryotes.</title>
        <authorList>
            <person name="Spang A."/>
            <person name="Saw J.H."/>
            <person name="Jorgensen S.L."/>
            <person name="Zaremba-Niedzwiedzka K."/>
            <person name="Martijn J."/>
            <person name="Lind A.E."/>
            <person name="van Eijk R."/>
            <person name="Schleper C."/>
            <person name="Guy L."/>
            <person name="Ettema T.J."/>
        </authorList>
    </citation>
    <scope>NUCLEOTIDE SEQUENCE</scope>
</reference>
<protein>
    <submittedName>
        <fullName evidence="1">Uncharacterized protein</fullName>
    </submittedName>
</protein>
<organism evidence="1">
    <name type="scientific">marine sediment metagenome</name>
    <dbReference type="NCBI Taxonomy" id="412755"/>
    <lineage>
        <taxon>unclassified sequences</taxon>
        <taxon>metagenomes</taxon>
        <taxon>ecological metagenomes</taxon>
    </lineage>
</organism>
<proteinExistence type="predicted"/>
<dbReference type="AlphaFoldDB" id="A0A0F9Q3Z6"/>
<accession>A0A0F9Q3Z6</accession>
<name>A0A0F9Q3Z6_9ZZZZ</name>
<sequence>MSEELIEQIPEDIREHEALKGMDSVEVMSRALVENHGKKTMPADWRELLPEELRKEKSLESFKDVAGLGKSFVETKKMVGNAIQLPEEGKEPGEGQLDGIYDKLGRPKTAEEYKFTKPDIPDGIPWDETMEKSFLARAHKAGLSNGQVETLMQWHGEEIRRQWGVGQEHLAESVDELKGEWGANFDRNIALAQRAVVWVGGEELKGLLESTGLANNPIFVRAYAKQGKALAEDGLIESEVSGVPGLEDAKTKITEYLADRKGPYWNKQNPAHVQVSEEVRKLYKVAYPGQVAPE</sequence>
<dbReference type="EMBL" id="LAZR01005413">
    <property type="protein sequence ID" value="KKN00113.1"/>
    <property type="molecule type" value="Genomic_DNA"/>
</dbReference>
<comment type="caution">
    <text evidence="1">The sequence shown here is derived from an EMBL/GenBank/DDBJ whole genome shotgun (WGS) entry which is preliminary data.</text>
</comment>
<gene>
    <name evidence="1" type="ORF">LCGC14_1141110</name>
</gene>
<evidence type="ECO:0000313" key="1">
    <source>
        <dbReference type="EMBL" id="KKN00113.1"/>
    </source>
</evidence>